<keyword evidence="1" id="KW-0812">Transmembrane</keyword>
<dbReference type="InterPro" id="IPR007039">
    <property type="entry name" value="TrbC/VirB2"/>
</dbReference>
<evidence type="ECO:0000313" key="2">
    <source>
        <dbReference type="EMBL" id="GAN80605.1"/>
    </source>
</evidence>
<gene>
    <name evidence="2" type="ORF">Aam_054_026</name>
</gene>
<feature type="transmembrane region" description="Helical" evidence="1">
    <location>
        <begin position="95"/>
        <end position="113"/>
    </location>
</feature>
<dbReference type="AlphaFoldDB" id="A0A0D6PFU6"/>
<name>A0A0D6PFU6_9PROT</name>
<reference evidence="2 3" key="1">
    <citation type="submission" date="2012-11" db="EMBL/GenBank/DDBJ databases">
        <title>Whole genome sequence of Acidocella aminolytica 101 = DSM 11237.</title>
        <authorList>
            <person name="Azuma Y."/>
            <person name="Higashiura N."/>
            <person name="Hirakawa H."/>
            <person name="Matsushita K."/>
        </authorList>
    </citation>
    <scope>NUCLEOTIDE SEQUENCE [LARGE SCALE GENOMIC DNA]</scope>
    <source>
        <strain evidence="3">101 / DSM 11237</strain>
    </source>
</reference>
<dbReference type="STRING" id="1120923.SAMN02746095_02511"/>
<evidence type="ECO:0000313" key="3">
    <source>
        <dbReference type="Proteomes" id="UP000032668"/>
    </source>
</evidence>
<dbReference type="NCBIfam" id="NF010431">
    <property type="entry name" value="PRK13857.1"/>
    <property type="match status" value="1"/>
</dbReference>
<comment type="caution">
    <text evidence="2">The sequence shown here is derived from an EMBL/GenBank/DDBJ whole genome shotgun (WGS) entry which is preliminary data.</text>
</comment>
<proteinExistence type="predicted"/>
<protein>
    <submittedName>
        <fullName evidence="2">Secretion system type IV pilin subunit VirB2</fullName>
    </submittedName>
</protein>
<feature type="transmembrane region" description="Helical" evidence="1">
    <location>
        <begin position="70"/>
        <end position="88"/>
    </location>
</feature>
<organism evidence="2 3">
    <name type="scientific">Acidocella aminolytica 101 = DSM 11237</name>
    <dbReference type="NCBI Taxonomy" id="1120923"/>
    <lineage>
        <taxon>Bacteria</taxon>
        <taxon>Pseudomonadati</taxon>
        <taxon>Pseudomonadota</taxon>
        <taxon>Alphaproteobacteria</taxon>
        <taxon>Acetobacterales</taxon>
        <taxon>Acidocellaceae</taxon>
        <taxon>Acidocella</taxon>
    </lineage>
</organism>
<dbReference type="RefSeq" id="WP_048879011.1">
    <property type="nucleotide sequence ID" value="NZ_BANC01000053.1"/>
</dbReference>
<keyword evidence="3" id="KW-1185">Reference proteome</keyword>
<dbReference type="OrthoDB" id="7280818at2"/>
<accession>A0A0D6PFU6</accession>
<sequence length="120" mass="12433">MMNMIAPLLLAQGQRLRMTSFWPVLARAWPLALLVGMLGIPTLAYAQTVSGGASPQTMINNVCTFILGPFGETIAVLGIIGIGFLFMFGRASLGVIAGIIGGIVIMFGASYLGQTLTGGG</sequence>
<dbReference type="Proteomes" id="UP000032668">
    <property type="component" value="Unassembled WGS sequence"/>
</dbReference>
<keyword evidence="1" id="KW-1133">Transmembrane helix</keyword>
<evidence type="ECO:0000256" key="1">
    <source>
        <dbReference type="SAM" id="Phobius"/>
    </source>
</evidence>
<dbReference type="EMBL" id="BANC01000053">
    <property type="protein sequence ID" value="GAN80605.1"/>
    <property type="molecule type" value="Genomic_DNA"/>
</dbReference>
<dbReference type="Pfam" id="PF04956">
    <property type="entry name" value="TrbC"/>
    <property type="match status" value="1"/>
</dbReference>
<keyword evidence="1" id="KW-0472">Membrane</keyword>